<comment type="caution">
    <text evidence="1">The sequence shown here is derived from an EMBL/GenBank/DDBJ whole genome shotgun (WGS) entry which is preliminary data.</text>
</comment>
<gene>
    <name evidence="1" type="ORF">EKPJFOCH_0087</name>
</gene>
<evidence type="ECO:0000313" key="1">
    <source>
        <dbReference type="EMBL" id="GJE53621.1"/>
    </source>
</evidence>
<dbReference type="EMBL" id="BPRA01000001">
    <property type="protein sequence ID" value="GJE53621.1"/>
    <property type="molecule type" value="Genomic_DNA"/>
</dbReference>
<protein>
    <recommendedName>
        <fullName evidence="3">Nitrate reductase</fullName>
    </recommendedName>
</protein>
<organism evidence="1 2">
    <name type="scientific">Methylobacterium thuringiense</name>
    <dbReference type="NCBI Taxonomy" id="1003091"/>
    <lineage>
        <taxon>Bacteria</taxon>
        <taxon>Pseudomonadati</taxon>
        <taxon>Pseudomonadota</taxon>
        <taxon>Alphaproteobacteria</taxon>
        <taxon>Hyphomicrobiales</taxon>
        <taxon>Methylobacteriaceae</taxon>
        <taxon>Methylobacterium</taxon>
    </lineage>
</organism>
<reference evidence="1" key="1">
    <citation type="journal article" date="2021" name="Front. Microbiol.">
        <title>Comprehensive Comparative Genomics and Phenotyping of Methylobacterium Species.</title>
        <authorList>
            <person name="Alessa O."/>
            <person name="Ogura Y."/>
            <person name="Fujitani Y."/>
            <person name="Takami H."/>
            <person name="Hayashi T."/>
            <person name="Sahin N."/>
            <person name="Tani A."/>
        </authorList>
    </citation>
    <scope>NUCLEOTIDE SEQUENCE</scope>
    <source>
        <strain evidence="1">DSM 23674</strain>
    </source>
</reference>
<proteinExistence type="predicted"/>
<dbReference type="Proteomes" id="UP001055101">
    <property type="component" value="Unassembled WGS sequence"/>
</dbReference>
<reference evidence="1" key="2">
    <citation type="submission" date="2021-08" db="EMBL/GenBank/DDBJ databases">
        <authorList>
            <person name="Tani A."/>
            <person name="Ola A."/>
            <person name="Ogura Y."/>
            <person name="Katsura K."/>
            <person name="Hayashi T."/>
        </authorList>
    </citation>
    <scope>NUCLEOTIDE SEQUENCE</scope>
    <source>
        <strain evidence="1">DSM 23674</strain>
    </source>
</reference>
<sequence>MGFVSLRSFRARSAAQAEASAALKARLIAALALGPEDALAVNAIACADPGCSDLETFVLVMRVGEPTRAVKIRRPIEAVEVTDVVAIVAEERRLQTGSESPLGTMSDQENRL</sequence>
<evidence type="ECO:0000313" key="2">
    <source>
        <dbReference type="Proteomes" id="UP001055101"/>
    </source>
</evidence>
<name>A0ABQ4TF49_9HYPH</name>
<keyword evidence="2" id="KW-1185">Reference proteome</keyword>
<dbReference type="RefSeq" id="WP_147816249.1">
    <property type="nucleotide sequence ID" value="NZ_BPRA01000001.1"/>
</dbReference>
<evidence type="ECO:0008006" key="3">
    <source>
        <dbReference type="Google" id="ProtNLM"/>
    </source>
</evidence>
<accession>A0ABQ4TF49</accession>